<organism evidence="4">
    <name type="scientific">Salmonella enterica I</name>
    <dbReference type="NCBI Taxonomy" id="59201"/>
    <lineage>
        <taxon>Bacteria</taxon>
        <taxon>Pseudomonadati</taxon>
        <taxon>Pseudomonadota</taxon>
        <taxon>Gammaproteobacteria</taxon>
        <taxon>Enterobacterales</taxon>
        <taxon>Enterobacteriaceae</taxon>
        <taxon>Salmonella</taxon>
    </lineage>
</organism>
<evidence type="ECO:0000259" key="3">
    <source>
        <dbReference type="PROSITE" id="PS01124"/>
    </source>
</evidence>
<keyword evidence="2" id="KW-0804">Transcription</keyword>
<dbReference type="InterPro" id="IPR018060">
    <property type="entry name" value="HTH_AraC"/>
</dbReference>
<evidence type="ECO:0000313" key="4">
    <source>
        <dbReference type="EMBL" id="MLU98427.1"/>
    </source>
</evidence>
<dbReference type="PANTHER" id="PTHR47893">
    <property type="entry name" value="REGULATORY PROTEIN PCHR"/>
    <property type="match status" value="1"/>
</dbReference>
<evidence type="ECO:0000256" key="1">
    <source>
        <dbReference type="ARBA" id="ARBA00023015"/>
    </source>
</evidence>
<dbReference type="Proteomes" id="UP000885374">
    <property type="component" value="Unassembled WGS sequence"/>
</dbReference>
<reference evidence="4" key="1">
    <citation type="submission" date="2018-07" db="EMBL/GenBank/DDBJ databases">
        <authorList>
            <person name="Ashton P.M."/>
            <person name="Dallman T."/>
            <person name="Nair S."/>
            <person name="De Pinna E."/>
            <person name="Peters T."/>
            <person name="Grant K."/>
        </authorList>
    </citation>
    <scope>NUCLEOTIDE SEQUENCE [LARGE SCALE GENOMIC DNA]</scope>
    <source>
        <strain evidence="4">157339</strain>
    </source>
</reference>
<comment type="caution">
    <text evidence="4">The sequence shown here is derived from an EMBL/GenBank/DDBJ whole genome shotgun (WGS) entry which is preliminary data.</text>
</comment>
<gene>
    <name evidence="4" type="ORF">DRU74_17120</name>
</gene>
<evidence type="ECO:0000256" key="2">
    <source>
        <dbReference type="ARBA" id="ARBA00023163"/>
    </source>
</evidence>
<dbReference type="SUPFAM" id="SSF46689">
    <property type="entry name" value="Homeodomain-like"/>
    <property type="match status" value="2"/>
</dbReference>
<dbReference type="Gene3D" id="1.10.10.60">
    <property type="entry name" value="Homeodomain-like"/>
    <property type="match status" value="1"/>
</dbReference>
<dbReference type="EMBL" id="RVHM01000022">
    <property type="protein sequence ID" value="MLU98427.1"/>
    <property type="molecule type" value="Genomic_DNA"/>
</dbReference>
<keyword evidence="1" id="KW-0805">Transcription regulation</keyword>
<sequence length="276" mass="32007">MKDTLQSDSSHLHFSLMGDVLIKKYINNLSSELSMKINKDINLIIILNGEGEISYDEIKFNYSKNNLIWFNKLCGKNLKIKKTKERIDFLYFGFSREIINDNIQLTGSKDFLSPEYMTLTTGKLLNKLILQSLYIPYKNVGSDFFILGKMMEIISLVICQLSGCDNFEENSPGGDNQIKRVKEILMQEYQEPPKLEEIANRIGINTKKLTRRFREQNGKSIYEWLQDYRLQMAYYLICCNFGNISKIASEIGYTTSHFCSIFKNKYGISPGDLKKH</sequence>
<protein>
    <submittedName>
        <fullName evidence="4">AraC family transcriptional regulator</fullName>
    </submittedName>
</protein>
<accession>A0A403MJC8</accession>
<dbReference type="GO" id="GO:0043565">
    <property type="term" value="F:sequence-specific DNA binding"/>
    <property type="evidence" value="ECO:0007669"/>
    <property type="project" value="InterPro"/>
</dbReference>
<feature type="domain" description="HTH araC/xylS-type" evidence="3">
    <location>
        <begin position="179"/>
        <end position="276"/>
    </location>
</feature>
<dbReference type="PROSITE" id="PS01124">
    <property type="entry name" value="HTH_ARAC_FAMILY_2"/>
    <property type="match status" value="1"/>
</dbReference>
<dbReference type="SMART" id="SM00342">
    <property type="entry name" value="HTH_ARAC"/>
    <property type="match status" value="1"/>
</dbReference>
<dbReference type="GO" id="GO:0003700">
    <property type="term" value="F:DNA-binding transcription factor activity"/>
    <property type="evidence" value="ECO:0007669"/>
    <property type="project" value="InterPro"/>
</dbReference>
<name>A0A403MJC8_SALET</name>
<dbReference type="AlphaFoldDB" id="A0A403MJC8"/>
<dbReference type="InterPro" id="IPR053142">
    <property type="entry name" value="PchR_regulatory_protein"/>
</dbReference>
<proteinExistence type="predicted"/>
<dbReference type="Pfam" id="PF12833">
    <property type="entry name" value="HTH_18"/>
    <property type="match status" value="1"/>
</dbReference>
<dbReference type="InterPro" id="IPR009057">
    <property type="entry name" value="Homeodomain-like_sf"/>
</dbReference>
<dbReference type="PANTHER" id="PTHR47893:SF1">
    <property type="entry name" value="REGULATORY PROTEIN PCHR"/>
    <property type="match status" value="1"/>
</dbReference>